<dbReference type="SMART" id="SM00060">
    <property type="entry name" value="FN3"/>
    <property type="match status" value="4"/>
</dbReference>
<organism evidence="2 3">
    <name type="scientific">Clostridium innocuum</name>
    <dbReference type="NCBI Taxonomy" id="1522"/>
    <lineage>
        <taxon>Bacteria</taxon>
        <taxon>Bacillati</taxon>
        <taxon>Bacillota</taxon>
        <taxon>Clostridia</taxon>
        <taxon>Eubacteriales</taxon>
        <taxon>Clostridiaceae</taxon>
        <taxon>Clostridium</taxon>
    </lineage>
</organism>
<sequence>MSEEMAAGATLKATLKETMTTKGSWKWEKAESPTSTTWTELSKETSAKENNISSSYVLKQDDSSKYIRATFTAADEAFEGSITASSRTVVKAPLSSISIYNNTERTEKATDADMIVDKRLYAWVEPQNFDTEVEYTWHHYNTDGSENDEILGRGNSYLLQGKDVDKHIYVKASAKGEGGASGTVISGKFTQAVKAAPTAVPTAAPVLAVDEATSIEDTSVTVKMPEAYTKGNGLYQFAFRQAGTGGEKVDFKTYARGSNPVTIIDLKPRTKYYIYVKAVGENGHLSSEYTDINLAVTTKNPYVKGTLEILEPANGFRFNETLEVKITGEDTNQSGEYTWYLVAPDGSRGTAITTPSVDGSYLKIEDPEYIGHRLEVVFSGTGTYGGEISTQSEVIQLQEWAAPVQKLSDLNGTTDTSVRVKLPTLSTSLQGERFNIGYSKLENGVPEEYRPDDQHIQYKSGEEVTIDGLSRNTTYYFFLRYDANQKHEKSEWSTNKIEIKTEKTEFDGAIYFEYGSAVTAPVQGERITARLGKKDAIGTKPNTIDGTWRWYKKEPEQEKVEIKGFYPGADGISTYYEIPMDDIPGTIYTVEFEFQSDYIEKLPTSATASYVDSSSTALQKLDREKQSQPDGTKLIKVEDTITDSTITFQMDGSEGLVYGFCYSEGTNVDDTAAVRPADYDAYTGTNVTVKNLKRDTEYHIWVRVKGNDKKADSDWSSTYLTIKTKKTDILGYVEISGADTAGQELTASYKAASYMPAGNDTKGTWQWYRQNNTGGFDVIAGENGTTYTPKSSDINKKLKAVYSMQENDSFTGSKEAETTAIKKALVSNPAITEFKQGTDTADSRPTLDFTVREIENVWYRIQKRVDDPPKIPTEIERTDLVNAGWTECTALQIKGIDKDHKKVDLEANTDYILYIVKPETGETQVSSIINTTASVGQITQTGAIEISYMSEDTAIGYPVIGKTIKATLKNANNNRFGTWKWYRSKTDCGNTGTTGMPSITDATKWTQLSGGYSPTINSDTSTLTLSEELWKYYIKAEFVPNKEEGYGGESIQAADAKYVRKIYKESVSIDSSTKDGDGNLAAYPGSKITATVNDPSGESLTGRLNAYINETTPQQLSNATITGNTLTVTLGSLSAQDTRNVYVELTPPSNHMVFVNEQFQVLPTNKSKSNTVPYKFGICINNAEDLKSFIMGTGEFADRSATYVITNDIDMSSIGIVAVPKTNFSGTLDGDFHTLINAKVYLLYTIQGTESAYATIKNMVIFNADIDSTKFPNAPSNSHAGVLGYQSRFANIENILIANSKLRAGWNVGFFLAYSNETNFRRCGSVGGEGISGGGAVGGFVGDAGTLPNTKFEDVFSISTVFKADPGIKGYSYGGIVGWTAEDWASKGSRYPMDQFINRSYVASVIPTSDQTGYGSGMILGQNPGAGSIITNVYYDNRYSQADGGSSYSSNWGTGLSTEAMLGDKLKSGLGNTNWTFREGNYPMLNWMKDLGSAKLFSTTLGAFKPLDNATSSADLFKGDISGPIMMAPELTGNEFSYRSSDESILKVTEGGTILPVAVGKAKIIVRYDNPSGGYAENSLFEFNVKKAVNALSSVSIEGTAKPGQELVAKATGASTYQWYKRKTGSTERVAVSGATSSTYTLKPSDVGYEFNVDVGASGYATMSSGYTKAVTSIQPTGVTVKESADNAVTVKAQGIDGADYEYAYASSIDGNKIIAGHTTEDFTIQGLSRNKPYWVFARVAGGTGYEPSEWSSAQKIITKKTDIVGPIKSNGEINMGKTIRVSIGDDNLQEGTWKVTRGSTDITNLITKDSSYSVSYDLKKEDVGSELNFSFLGTGDYQDPEAGAITFTTAQILKMAQTAPEAPEGDMKDAHTITIKHTGTDLYDFGYTETAGKNIEILDNHGNGYAGNTEVEIPDLKRNTTYYLYARVHEKTNYEPSDWSPYVTASTDRSDITGRSTVTLDGETTVDKTLTFTATGTVEDTAGLTGIWVLERVNEENGETNTVLGKIDELNANKITYELKPEDAGYKLRATYNANRDYKGTSSMSSATIANADQQLGKVTTEISSIGQYDLKLKVADTKETAAIYEFGYKKSSEDTAKIQSNNVTVTWGKDVDMNNLSRNTDYDFYIRKAAKIGYDCSAWSKINTEPVKTLKSKLLGNISVGDNQKPGVDRTITVDYVKGIYSDNADDTTSGSWQWYLNDIPITAEAGGTVASFKIPPVDGNPTVKVRYIAKEESDFTEYSERSFGKVYKEDYLTPKAPTVTSKGEDNTQVGSLLHLVNNEEKIDDMYYYLQSSDIDDLPKLEIAETVDQKDSHQVDNTTTANTGHWIKVTAKDMDIRVEANRSYVTYVARLESRSHAASGINSTRSVKSEKEPLARVDYDKIEEADSSVEWKTLQSKTLRYTVNGKAPTVSWKYYVASTKDAAEWQNIDAEMKAVRDTREDGISADGKYAISRFEVPLKYTSKYLKITITGVDDYSGTITHITENPLKGALITGTARIETTDTTKVLDTLGASYLGDDEKNGTFTWYRQHVNDADTPIGEAAKIADSQTTGNTSTYSLTPLDLNCMVYAVYTAPVNGQYVGSVQTNGIIVRQKAEQNQPNAPTKVRVNGNSIQFSTPTNYKTDKTVDIPYVQVGYLRYVDDRPVDDAGAILTTKEAIEANIHWQSEEEYKAQETWFYGLKKDSDYKLFARFIPTAAYDQSAVSEPSAVITTEHALFREDALVIQDVVDMRQADARPSNIGSQISFIYSGEGYDEGEFLLHRSNGETIPVDSTRVVMDKTGKTISYSYTYTKEDVGSYITVEYKAKENAAHYQGSIKKTNSVIVTKEMNPNPLDAKYQDLKRDLDTNLILTEVNDTYEYYLSKEEGYTPEEGDWDTLKKKDDGSYEFTNLNRTTTYYLWTRIAETDTYDPSAAVKSDGLSPAPFIDFGPLTITNSKDRATPPKAESDFIAFPDTLKKGSITINENQITKKQEESDQTAAAIDADIKHPVSDFQKADGSATDLVYEKGSTWGDRNFAVELVFYDKDKNVLARADGRSTSVAVPETADFMKVFIYRVNAMSETGYIWEAMLKDDSAEHITAKLKADITMTTQITMQLPTKIQLTLDDQVMKQSTNNEQAINKSSMPMEFGIDRKVAEKSTRVPALKGQMTKTTYYDQIPSGDAYLKCSNDGTNFT</sequence>
<dbReference type="InterPro" id="IPR036116">
    <property type="entry name" value="FN3_sf"/>
</dbReference>
<gene>
    <name evidence="2" type="ORF">DXA38_21805</name>
</gene>
<dbReference type="InterPro" id="IPR013783">
    <property type="entry name" value="Ig-like_fold"/>
</dbReference>
<comment type="caution">
    <text evidence="2">The sequence shown here is derived from an EMBL/GenBank/DDBJ whole genome shotgun (WGS) entry which is preliminary data.</text>
</comment>
<name>A0A3E2VEU6_CLOIN</name>
<dbReference type="SUPFAM" id="SSF49265">
    <property type="entry name" value="Fibronectin type III"/>
    <property type="match status" value="1"/>
</dbReference>
<dbReference type="Gene3D" id="2.60.40.2700">
    <property type="match status" value="2"/>
</dbReference>
<dbReference type="Gene3D" id="2.60.40.10">
    <property type="entry name" value="Immunoglobulins"/>
    <property type="match status" value="1"/>
</dbReference>
<evidence type="ECO:0000259" key="1">
    <source>
        <dbReference type="PROSITE" id="PS50853"/>
    </source>
</evidence>
<accession>A0A3E2VEU6</accession>
<evidence type="ECO:0000313" key="2">
    <source>
        <dbReference type="EMBL" id="RGC08693.1"/>
    </source>
</evidence>
<dbReference type="EMBL" id="QVEV01000072">
    <property type="protein sequence ID" value="RGC08693.1"/>
    <property type="molecule type" value="Genomic_DNA"/>
</dbReference>
<dbReference type="Proteomes" id="UP000260025">
    <property type="component" value="Unassembled WGS sequence"/>
</dbReference>
<evidence type="ECO:0000313" key="3">
    <source>
        <dbReference type="Proteomes" id="UP000260025"/>
    </source>
</evidence>
<dbReference type="InterPro" id="IPR003961">
    <property type="entry name" value="FN3_dom"/>
</dbReference>
<feature type="non-terminal residue" evidence="2">
    <location>
        <position position="3174"/>
    </location>
</feature>
<dbReference type="Gene3D" id="2.160.20.110">
    <property type="match status" value="1"/>
</dbReference>
<dbReference type="PROSITE" id="PS50853">
    <property type="entry name" value="FN3"/>
    <property type="match status" value="1"/>
</dbReference>
<feature type="domain" description="Fibronectin type-III" evidence="1">
    <location>
        <begin position="205"/>
        <end position="301"/>
    </location>
</feature>
<reference evidence="2 3" key="1">
    <citation type="submission" date="2018-08" db="EMBL/GenBank/DDBJ databases">
        <title>A genome reference for cultivated species of the human gut microbiota.</title>
        <authorList>
            <person name="Zou Y."/>
            <person name="Xue W."/>
            <person name="Luo G."/>
        </authorList>
    </citation>
    <scope>NUCLEOTIDE SEQUENCE [LARGE SCALE GENOMIC DNA]</scope>
    <source>
        <strain evidence="2 3">OF01-2LB</strain>
    </source>
</reference>
<proteinExistence type="predicted"/>
<protein>
    <recommendedName>
        <fullName evidence="1">Fibronectin type-III domain-containing protein</fullName>
    </recommendedName>
</protein>